<evidence type="ECO:0000313" key="1">
    <source>
        <dbReference type="EMBL" id="SAZ14445.1"/>
    </source>
</evidence>
<reference evidence="1 2" key="1">
    <citation type="submission" date="2016-04" db="EMBL/GenBank/DDBJ databases">
        <authorList>
            <person name="Regsiter A."/>
            <person name="William W."/>
        </authorList>
    </citation>
    <scope>NUCLEOTIDE SEQUENCE [LARGE SCALE GENOMIC DNA]</scope>
    <source>
        <strain evidence="1 2">92</strain>
    </source>
</reference>
<dbReference type="EMBL" id="LT556085">
    <property type="protein sequence ID" value="SAZ14445.1"/>
    <property type="molecule type" value="Genomic_DNA"/>
</dbReference>
<sequence length="60" mass="6799">MDSTQLCRLEKDPGILAIKKKIFLFRDLFYCDLLLGSPLAVDKADPCIKINTLVRIISCE</sequence>
<dbReference type="AlphaFoldDB" id="A0AAX2BF10"/>
<protein>
    <submittedName>
        <fullName evidence="1">Uncharacterized protein</fullName>
    </submittedName>
</protein>
<gene>
    <name evidence="1" type="ORF">CITRO92_1102</name>
</gene>
<dbReference type="Proteomes" id="UP000245995">
    <property type="component" value="Chromosome CITRO92"/>
</dbReference>
<name>A0AAX2BF10_CITAM</name>
<proteinExistence type="predicted"/>
<organism evidence="1 2">
    <name type="scientific">Citrobacter amalonaticus</name>
    <dbReference type="NCBI Taxonomy" id="35703"/>
    <lineage>
        <taxon>Bacteria</taxon>
        <taxon>Pseudomonadati</taxon>
        <taxon>Pseudomonadota</taxon>
        <taxon>Gammaproteobacteria</taxon>
        <taxon>Enterobacterales</taxon>
        <taxon>Enterobacteriaceae</taxon>
        <taxon>Citrobacter</taxon>
    </lineage>
</organism>
<evidence type="ECO:0000313" key="2">
    <source>
        <dbReference type="Proteomes" id="UP000245995"/>
    </source>
</evidence>
<accession>A0AAX2BF10</accession>